<reference evidence="3" key="1">
    <citation type="journal article" date="2013" name="Genetics">
        <title>The draft genome and transcriptome of Panagrellus redivivus are shaped by the harsh demands of a free-living lifestyle.</title>
        <authorList>
            <person name="Srinivasan J."/>
            <person name="Dillman A.R."/>
            <person name="Macchietto M.G."/>
            <person name="Heikkinen L."/>
            <person name="Lakso M."/>
            <person name="Fracchia K.M."/>
            <person name="Antoshechkin I."/>
            <person name="Mortazavi A."/>
            <person name="Wong G."/>
            <person name="Sternberg P.W."/>
        </authorList>
    </citation>
    <scope>NUCLEOTIDE SEQUENCE [LARGE SCALE GENOMIC DNA]</scope>
    <source>
        <strain evidence="3">MT8872</strain>
    </source>
</reference>
<proteinExistence type="predicted"/>
<feature type="compositionally biased region" description="Basic residues" evidence="1">
    <location>
        <begin position="110"/>
        <end position="120"/>
    </location>
</feature>
<evidence type="ECO:0000313" key="4">
    <source>
        <dbReference type="WBParaSite" id="Pan_g15379.t1"/>
    </source>
</evidence>
<keyword evidence="2" id="KW-0472">Membrane</keyword>
<dbReference type="AlphaFoldDB" id="A0A7E4V196"/>
<keyword evidence="2" id="KW-0812">Transmembrane</keyword>
<dbReference type="Proteomes" id="UP000492821">
    <property type="component" value="Unassembled WGS sequence"/>
</dbReference>
<sequence length="129" mass="14708">MVFSVVHSRNATNCGHEGRCPEGTSCVRPGLFYEPHFCLANDYRLGSFQIPPRELYCPKLDVQFSTAVWVSLLWLALFVGFIIGQFLRLRAAGSSRSRSSSRDSTPIRSYQHRRTSKFKHAPTNDYADY</sequence>
<protein>
    <submittedName>
        <fullName evidence="4">EGF-like domain-containing protein</fullName>
    </submittedName>
</protein>
<accession>A0A7E4V196</accession>
<keyword evidence="3" id="KW-1185">Reference proteome</keyword>
<feature type="transmembrane region" description="Helical" evidence="2">
    <location>
        <begin position="68"/>
        <end position="89"/>
    </location>
</feature>
<feature type="compositionally biased region" description="Low complexity" evidence="1">
    <location>
        <begin position="94"/>
        <end position="109"/>
    </location>
</feature>
<name>A0A7E4V196_PANRE</name>
<evidence type="ECO:0000256" key="1">
    <source>
        <dbReference type="SAM" id="MobiDB-lite"/>
    </source>
</evidence>
<reference evidence="4" key="2">
    <citation type="submission" date="2020-10" db="UniProtKB">
        <authorList>
            <consortium name="WormBaseParasite"/>
        </authorList>
    </citation>
    <scope>IDENTIFICATION</scope>
</reference>
<keyword evidence="2" id="KW-1133">Transmembrane helix</keyword>
<dbReference type="WBParaSite" id="Pan_g15379.t1">
    <property type="protein sequence ID" value="Pan_g15379.t1"/>
    <property type="gene ID" value="Pan_g15379"/>
</dbReference>
<evidence type="ECO:0000313" key="3">
    <source>
        <dbReference type="Proteomes" id="UP000492821"/>
    </source>
</evidence>
<evidence type="ECO:0000256" key="2">
    <source>
        <dbReference type="SAM" id="Phobius"/>
    </source>
</evidence>
<organism evidence="3 4">
    <name type="scientific">Panagrellus redivivus</name>
    <name type="common">Microworm</name>
    <dbReference type="NCBI Taxonomy" id="6233"/>
    <lineage>
        <taxon>Eukaryota</taxon>
        <taxon>Metazoa</taxon>
        <taxon>Ecdysozoa</taxon>
        <taxon>Nematoda</taxon>
        <taxon>Chromadorea</taxon>
        <taxon>Rhabditida</taxon>
        <taxon>Tylenchina</taxon>
        <taxon>Panagrolaimomorpha</taxon>
        <taxon>Panagrolaimoidea</taxon>
        <taxon>Panagrolaimidae</taxon>
        <taxon>Panagrellus</taxon>
    </lineage>
</organism>
<feature type="region of interest" description="Disordered" evidence="1">
    <location>
        <begin position="91"/>
        <end position="129"/>
    </location>
</feature>